<dbReference type="PROSITE" id="PS00606">
    <property type="entry name" value="KS3_1"/>
    <property type="match status" value="1"/>
</dbReference>
<keyword evidence="3" id="KW-0597">Phosphoprotein</keyword>
<dbReference type="Gene3D" id="1.10.1200.10">
    <property type="entry name" value="ACP-like"/>
    <property type="match status" value="1"/>
</dbReference>
<comment type="caution">
    <text evidence="13">The sequence shown here is derived from an EMBL/GenBank/DDBJ whole genome shotgun (WGS) entry which is preliminary data.</text>
</comment>
<dbReference type="Gene3D" id="3.90.180.10">
    <property type="entry name" value="Medium-chain alcohol dehydrogenases, catalytic domain"/>
    <property type="match status" value="1"/>
</dbReference>
<dbReference type="InterPro" id="IPR042104">
    <property type="entry name" value="PKS_dehydratase_sf"/>
</dbReference>
<dbReference type="FunFam" id="3.40.50.720:FF:000209">
    <property type="entry name" value="Polyketide synthase Pks12"/>
    <property type="match status" value="1"/>
</dbReference>
<dbReference type="Pfam" id="PF23114">
    <property type="entry name" value="NAD-bd_HRPKS_sdrA"/>
    <property type="match status" value="1"/>
</dbReference>
<comment type="pathway">
    <text evidence="1">Secondary metabolite biosynthesis.</text>
</comment>
<dbReference type="SUPFAM" id="SSF53335">
    <property type="entry name" value="S-adenosyl-L-methionine-dependent methyltransferases"/>
    <property type="match status" value="1"/>
</dbReference>
<dbReference type="SMART" id="SM00826">
    <property type="entry name" value="PKS_DH"/>
    <property type="match status" value="1"/>
</dbReference>
<dbReference type="Gene3D" id="3.10.129.120">
    <property type="match status" value="1"/>
</dbReference>
<evidence type="ECO:0000256" key="2">
    <source>
        <dbReference type="ARBA" id="ARBA00022450"/>
    </source>
</evidence>
<feature type="domain" description="Ketosynthase family 3 (KS3)" evidence="11">
    <location>
        <begin position="5"/>
        <end position="429"/>
    </location>
</feature>
<evidence type="ECO:0000256" key="9">
    <source>
        <dbReference type="PROSITE-ProRule" id="PRU01363"/>
    </source>
</evidence>
<evidence type="ECO:0000256" key="5">
    <source>
        <dbReference type="ARBA" id="ARBA00022857"/>
    </source>
</evidence>
<dbReference type="OrthoDB" id="329835at2759"/>
<dbReference type="InterPro" id="IPR020806">
    <property type="entry name" value="PKS_PP-bd"/>
</dbReference>
<feature type="region of interest" description="C-terminal hotdog fold" evidence="9">
    <location>
        <begin position="1009"/>
        <end position="1166"/>
    </location>
</feature>
<evidence type="ECO:0000259" key="11">
    <source>
        <dbReference type="PROSITE" id="PS52004"/>
    </source>
</evidence>
<dbReference type="PROSITE" id="PS51257">
    <property type="entry name" value="PROKAR_LIPOPROTEIN"/>
    <property type="match status" value="1"/>
</dbReference>
<feature type="region of interest" description="N-terminal hotdog fold" evidence="9">
    <location>
        <begin position="876"/>
        <end position="994"/>
    </location>
</feature>
<dbReference type="RefSeq" id="XP_044718334.1">
    <property type="nucleotide sequence ID" value="XM_044866445.1"/>
</dbReference>
<dbReference type="InterPro" id="IPR014030">
    <property type="entry name" value="Ketoacyl_synth_N"/>
</dbReference>
<dbReference type="InterPro" id="IPR009081">
    <property type="entry name" value="PP-bd_ACP"/>
</dbReference>
<feature type="domain" description="PKS/mFAS DH" evidence="12">
    <location>
        <begin position="876"/>
        <end position="1166"/>
    </location>
</feature>
<dbReference type="InterPro" id="IPR020841">
    <property type="entry name" value="PKS_Beta-ketoAc_synthase_dom"/>
</dbReference>
<dbReference type="GO" id="GO:0004315">
    <property type="term" value="F:3-oxoacyl-[acyl-carrier-protein] synthase activity"/>
    <property type="evidence" value="ECO:0007669"/>
    <property type="project" value="InterPro"/>
</dbReference>
<keyword evidence="14" id="KW-1185">Reference proteome</keyword>
<dbReference type="InterPro" id="IPR049900">
    <property type="entry name" value="PKS_mFAS_DH"/>
</dbReference>
<dbReference type="InterPro" id="IPR050091">
    <property type="entry name" value="PKS_NRPS_Biosynth_Enz"/>
</dbReference>
<dbReference type="Pfam" id="PF16197">
    <property type="entry name" value="KAsynt_C_assoc"/>
    <property type="match status" value="1"/>
</dbReference>
<dbReference type="EMBL" id="JAIZPD010000009">
    <property type="protein sequence ID" value="KAH0960821.1"/>
    <property type="molecule type" value="Genomic_DNA"/>
</dbReference>
<dbReference type="Pfam" id="PF08659">
    <property type="entry name" value="KR"/>
    <property type="match status" value="1"/>
</dbReference>
<dbReference type="Pfam" id="PF08242">
    <property type="entry name" value="Methyltransf_12"/>
    <property type="match status" value="1"/>
</dbReference>
<protein>
    <submittedName>
        <fullName evidence="13">KR domain-containing protein</fullName>
    </submittedName>
</protein>
<dbReference type="InterPro" id="IPR036736">
    <property type="entry name" value="ACP-like_sf"/>
</dbReference>
<dbReference type="Gene3D" id="3.40.50.720">
    <property type="entry name" value="NAD(P)-binding Rossmann-like Domain"/>
    <property type="match status" value="2"/>
</dbReference>
<reference evidence="13" key="1">
    <citation type="submission" date="2021-09" db="EMBL/GenBank/DDBJ databases">
        <title>A high-quality genome of the endoparasitic fungus Hirsutella rhossiliensis with a comparison of Hirsutella genomes reveals transposable elements contributing to genome size variation.</title>
        <authorList>
            <person name="Lin R."/>
            <person name="Jiao Y."/>
            <person name="Sun X."/>
            <person name="Ling J."/>
            <person name="Xie B."/>
            <person name="Cheng X."/>
        </authorList>
    </citation>
    <scope>NUCLEOTIDE SEQUENCE</scope>
    <source>
        <strain evidence="13">HR02</strain>
    </source>
</reference>
<keyword evidence="5" id="KW-0521">NADP</keyword>
<dbReference type="SUPFAM" id="SSF51735">
    <property type="entry name" value="NAD(P)-binding Rossmann-fold domains"/>
    <property type="match status" value="2"/>
</dbReference>
<dbReference type="GeneID" id="68357103"/>
<evidence type="ECO:0000256" key="7">
    <source>
        <dbReference type="ARBA" id="ARBA00023268"/>
    </source>
</evidence>
<feature type="active site" description="Proton acceptor; for dehydratase activity" evidence="9">
    <location>
        <position position="914"/>
    </location>
</feature>
<dbReference type="SMART" id="SM00829">
    <property type="entry name" value="PKS_ER"/>
    <property type="match status" value="1"/>
</dbReference>
<dbReference type="SMART" id="SM00827">
    <property type="entry name" value="PKS_AT"/>
    <property type="match status" value="1"/>
</dbReference>
<keyword evidence="8" id="KW-0012">Acyltransferase</keyword>
<dbReference type="InterPro" id="IPR029063">
    <property type="entry name" value="SAM-dependent_MTases_sf"/>
</dbReference>
<dbReference type="PROSITE" id="PS00012">
    <property type="entry name" value="PHOSPHOPANTETHEINE"/>
    <property type="match status" value="1"/>
</dbReference>
<organism evidence="13 14">
    <name type="scientific">Hirsutella rhossiliensis</name>
    <dbReference type="NCBI Taxonomy" id="111463"/>
    <lineage>
        <taxon>Eukaryota</taxon>
        <taxon>Fungi</taxon>
        <taxon>Dikarya</taxon>
        <taxon>Ascomycota</taxon>
        <taxon>Pezizomycotina</taxon>
        <taxon>Sordariomycetes</taxon>
        <taxon>Hypocreomycetidae</taxon>
        <taxon>Hypocreales</taxon>
        <taxon>Ophiocordycipitaceae</taxon>
        <taxon>Hirsutella</taxon>
    </lineage>
</organism>
<evidence type="ECO:0000259" key="12">
    <source>
        <dbReference type="PROSITE" id="PS52019"/>
    </source>
</evidence>
<dbReference type="SUPFAM" id="SSF52151">
    <property type="entry name" value="FabD/lysophospholipase-like"/>
    <property type="match status" value="1"/>
</dbReference>
<dbReference type="InterPro" id="IPR036291">
    <property type="entry name" value="NAD(P)-bd_dom_sf"/>
</dbReference>
<evidence type="ECO:0000313" key="14">
    <source>
        <dbReference type="Proteomes" id="UP000824596"/>
    </source>
</evidence>
<dbReference type="SMART" id="SM00825">
    <property type="entry name" value="PKS_KS"/>
    <property type="match status" value="1"/>
</dbReference>
<dbReference type="InterPro" id="IPR013968">
    <property type="entry name" value="PKS_KR"/>
</dbReference>
<dbReference type="SUPFAM" id="SSF55048">
    <property type="entry name" value="Probable ACP-binding domain of malonyl-CoA ACP transacylase"/>
    <property type="match status" value="1"/>
</dbReference>
<evidence type="ECO:0000259" key="10">
    <source>
        <dbReference type="PROSITE" id="PS50075"/>
    </source>
</evidence>
<sequence length="2325" mass="255104">MSTRSIPIAIVGMSCRFPGGVDSPERLWELCAAARNTWSSWPERLNEDAFFHPRAERSGTIHSRGGHFLKEDVSLFDAPFFNLPVELAKATDPQLRLLLETAFEALESAGLRLNDIAGSSTAVFAGTAFRDYHDMLMKDAENQPRYMLPGNDPTMIANRISHFFDLHGPSVTVNTACSTSTSALHLACQSLRSGESHMAVVGGANLLLHPSTSVGLSTLGLTGAAGKSYSFDDRAEGYGRGEGVSCIILKPLDAALGDRDPIRAVIRETGMNQDGRTPTITSPSQDAQEQLIRACYDKAGLDPRDTPYVEAHGTGTIAGDRIEMNALGNTFGRDRPDNDPLLVGSVKGNFGHMEATSGLAAVIKVVKMLEMGLVPPQALFKAPNRGIDFSRLKIKVLRELAPWPQNKPRRASLNNFGAGGTNTHVVLEGLDCYGLHADGPLLFVMSAKEEQSLRLYMQNLANIPLSLVRERHLRDVAFTLGQRRSHFCWRVATPARSPEELTDLASSLGLSPKYSSKKPRLCFVFTGQGAQWYAMGRELIAAYPAFSEALEMADDHVKSLGATWSVLEEITASETGSRVNQPFLSFPLTVILQLALVRLLDSWTVSPAAVTGHSSGEIAAAYAAGALTFEEAISVAYFRGQLTSEAVDCGTITGGMTSIAVGEAEALEYIRKIPLGDAVVACQNSPSNVTISGDLVSLGEIEALAASDQVFARRLKIPAAYHSPQMQALARDYQEKLDSSLGSEESANGERGIVYASPVTGDIVHEMQRLRSPNHWVQNMTQPKPPLAVDMLIEIGPHGTLQGPMRQVLEHHGLDRDGMAMSSCLQRGKDAVLTMQQLAGKLFCHGYPVDLAQVNFPRGTSDVRVVHDLPRYQWDHSVGYWAQPLSSKEDFQRRFPRHDLLGLRVEDLPWLQHHALQSSILFPISGLTVMLTEAMHQLAYPETGGDLIIRDINLFNGVVVPKDDDGVEVQLVLRDANPRLLDCTGNKDFSIFSRTKDRGWLECWRSQELTSVDVADFYEYFQTVGPTLGRTFRNITSMAVGEKVAVAILAVPDIAAMMPTPYRCDYLFYLGIIDSCFQVSWGSMPKPIMMELGLSIPKTAGRIIIRDAKRQLSAGMQLRVTATLDNIDDQGFEVSLVLFENEEQTGTPIVEIQGFKIQSLSRRRRIAQIADDSMFLATTWRPDVTLLNASDLKNMISKGSSYSQGKLGITSSKQAILKVIHDALAHLTPDEEQGLDLQTRLIVAWMRDVDQAQYAGVATCEEKQESKPAEDSASSHVKGQLVQILPEHLIEFIGSEGHAHEIISQSGLLEQVHAFLESWSSGLGKLKDYTGLFAHKHPRVRVLEVGAGAGNATVSALEGLTSCRIQLSYEFTDISTSFFDGAKQRLGRFADQVQYKTFDVERDPAEQGILVAGYDLVIACNVLSEVKDITRALRSIRKILVPGGKVFILEQLAKPLHRRIRNILKQGPNLCSGLHELTGTEVVEESLGDAWLAGRPCIILADTNPDFLARVNSKTWSLLQRTAQHAESLLWVSRGATCDSRLPDAALHIGLLRTLRVEEGAKRFVSLDLDPDVASWDGSTIKAICDVFRLSRRWTSSGPNDFEFAQREGRILVPRIPFSLQGPYLRMEQQSHGLLDSLVFKQDNALLDSNPWTDDSVEIVPHTFGLNFRDVLAAVGQLKQRWMGFECAGYVCRVGTAAQSEFHVGQRVCALMPAGHWANRVRVPCTTVAAVPKDMSLEKAASIPMIFATAFHALVNLARLQPNETVLIHSAAGGVGQAAVTISRHLGAQVYATVGSEKKRKFLIETFSIPAEDIFSSRDPSFAEEIMRQTRGKGVNVVLNSLTGPLLHAGWSCLSPFGRFIELGKEDAQHNSCLAMSRFDECASFVAMDLVQLALHDGKTFSSILRKVMDMFEEKRIEHKIPVATYGIGECQKAFRRLQTGEHIGKIVIQAREGDDITVLAAHSMVRFLPEASYLIVGGLNGIGLEIARWMARQGAKNMILMSRSPQRYPVHDILQEFHDAGVRVLIRSCDVVNKACLEDVVRECHSQVPIRGIIQAAAVLDNASFSQMTSEQWHAVVRPKCEGSKNLDEAVRDIKLDFFILLSSVTGIIGNFGQANYTAAGTFQDALALNRVARGQPAVSIDLGAVPTLGLAARSGIGKRLEKAGYRSLSESELLRTVELAILHPYHGQMVTGIRPWTSFGDLNWRLEPRFACQWRHGGEAAGEQSHGKADGDLLRTSLKDCPAKARVEMLIKVLKGRISQMLGVSATQIDQEKPPSAYGVDSLVAVELRSWLGLNVASKVSVFDITQSASLRMLAEKLNERLV</sequence>
<keyword evidence="4" id="KW-0808">Transferase</keyword>
<dbReference type="Gene3D" id="3.40.366.10">
    <property type="entry name" value="Malonyl-Coenzyme A Acyl Carrier Protein, domain 2"/>
    <property type="match status" value="1"/>
</dbReference>
<dbReference type="InterPro" id="IPR016039">
    <property type="entry name" value="Thiolase-like"/>
</dbReference>
<dbReference type="SUPFAM" id="SSF53901">
    <property type="entry name" value="Thiolase-like"/>
    <property type="match status" value="1"/>
</dbReference>
<dbReference type="InterPro" id="IPR049551">
    <property type="entry name" value="PKS_DH_C"/>
</dbReference>
<dbReference type="Pfam" id="PF13602">
    <property type="entry name" value="ADH_zinc_N_2"/>
    <property type="match status" value="1"/>
</dbReference>
<dbReference type="InterPro" id="IPR001227">
    <property type="entry name" value="Ac_transferase_dom_sf"/>
</dbReference>
<dbReference type="SUPFAM" id="SSF47336">
    <property type="entry name" value="ACP-like"/>
    <property type="match status" value="1"/>
</dbReference>
<dbReference type="GO" id="GO:0004312">
    <property type="term" value="F:fatty acid synthase activity"/>
    <property type="evidence" value="ECO:0007669"/>
    <property type="project" value="TreeGrafter"/>
</dbReference>
<dbReference type="PROSITE" id="PS52019">
    <property type="entry name" value="PKS_MFAS_DH"/>
    <property type="match status" value="1"/>
</dbReference>
<evidence type="ECO:0000256" key="6">
    <source>
        <dbReference type="ARBA" id="ARBA00023002"/>
    </source>
</evidence>
<dbReference type="InterPro" id="IPR016035">
    <property type="entry name" value="Acyl_Trfase/lysoPLipase"/>
</dbReference>
<dbReference type="Gene3D" id="3.10.129.110">
    <property type="entry name" value="Polyketide synthase dehydratase"/>
    <property type="match status" value="1"/>
</dbReference>
<dbReference type="GO" id="GO:0006633">
    <property type="term" value="P:fatty acid biosynthetic process"/>
    <property type="evidence" value="ECO:0007669"/>
    <property type="project" value="InterPro"/>
</dbReference>
<dbReference type="PROSITE" id="PS52004">
    <property type="entry name" value="KS3_2"/>
    <property type="match status" value="1"/>
</dbReference>
<dbReference type="SMART" id="SM00823">
    <property type="entry name" value="PKS_PP"/>
    <property type="match status" value="1"/>
</dbReference>
<keyword evidence="2" id="KW-0596">Phosphopantetheine</keyword>
<dbReference type="Gene3D" id="3.40.50.150">
    <property type="entry name" value="Vaccinia Virus protein VP39"/>
    <property type="match status" value="1"/>
</dbReference>
<dbReference type="InterPro" id="IPR020807">
    <property type="entry name" value="PKS_DH"/>
</dbReference>
<dbReference type="GO" id="GO:0016491">
    <property type="term" value="F:oxidoreductase activity"/>
    <property type="evidence" value="ECO:0007669"/>
    <property type="project" value="UniProtKB-KW"/>
</dbReference>
<keyword evidence="6" id="KW-0560">Oxidoreductase</keyword>
<dbReference type="InterPro" id="IPR013217">
    <property type="entry name" value="Methyltransf_12"/>
</dbReference>
<dbReference type="PANTHER" id="PTHR43775:SF29">
    <property type="entry name" value="ASPERFURANONE POLYKETIDE SYNTHASE AFOG-RELATED"/>
    <property type="match status" value="1"/>
</dbReference>
<dbReference type="InterPro" id="IPR020843">
    <property type="entry name" value="ER"/>
</dbReference>
<dbReference type="InterPro" id="IPR032821">
    <property type="entry name" value="PKS_assoc"/>
</dbReference>
<dbReference type="Gene3D" id="3.40.47.10">
    <property type="match status" value="1"/>
</dbReference>
<dbReference type="SMART" id="SM00822">
    <property type="entry name" value="PKS_KR"/>
    <property type="match status" value="1"/>
</dbReference>
<dbReference type="Pfam" id="PF14765">
    <property type="entry name" value="PS-DH"/>
    <property type="match status" value="1"/>
</dbReference>
<dbReference type="InterPro" id="IPR057326">
    <property type="entry name" value="KR_dom"/>
</dbReference>
<dbReference type="PANTHER" id="PTHR43775">
    <property type="entry name" value="FATTY ACID SYNTHASE"/>
    <property type="match status" value="1"/>
</dbReference>
<dbReference type="InterPro" id="IPR014043">
    <property type="entry name" value="Acyl_transferase_dom"/>
</dbReference>
<dbReference type="Pfam" id="PF02801">
    <property type="entry name" value="Ketoacyl-synt_C"/>
    <property type="match status" value="1"/>
</dbReference>
<dbReference type="CDD" id="cd00833">
    <property type="entry name" value="PKS"/>
    <property type="match status" value="1"/>
</dbReference>
<dbReference type="InterPro" id="IPR018201">
    <property type="entry name" value="Ketoacyl_synth_AS"/>
</dbReference>
<evidence type="ECO:0000313" key="13">
    <source>
        <dbReference type="EMBL" id="KAH0960821.1"/>
    </source>
</evidence>
<dbReference type="SUPFAM" id="SSF50129">
    <property type="entry name" value="GroES-like"/>
    <property type="match status" value="1"/>
</dbReference>
<feature type="domain" description="Carrier" evidence="10">
    <location>
        <begin position="2247"/>
        <end position="2324"/>
    </location>
</feature>
<dbReference type="InterPro" id="IPR016036">
    <property type="entry name" value="Malonyl_transacylase_ACP-bd"/>
</dbReference>
<evidence type="ECO:0000256" key="3">
    <source>
        <dbReference type="ARBA" id="ARBA00022553"/>
    </source>
</evidence>
<dbReference type="CDD" id="cd05195">
    <property type="entry name" value="enoyl_red"/>
    <property type="match status" value="1"/>
</dbReference>
<evidence type="ECO:0000256" key="4">
    <source>
        <dbReference type="ARBA" id="ARBA00022679"/>
    </source>
</evidence>
<dbReference type="InterPro" id="IPR011032">
    <property type="entry name" value="GroES-like_sf"/>
</dbReference>
<dbReference type="InterPro" id="IPR014031">
    <property type="entry name" value="Ketoacyl_synth_C"/>
</dbReference>
<evidence type="ECO:0000256" key="1">
    <source>
        <dbReference type="ARBA" id="ARBA00005179"/>
    </source>
</evidence>
<dbReference type="Pfam" id="PF00698">
    <property type="entry name" value="Acyl_transf_1"/>
    <property type="match status" value="1"/>
</dbReference>
<gene>
    <name evidence="13" type="ORF">HRG_07974</name>
</gene>
<dbReference type="CDD" id="cd02440">
    <property type="entry name" value="AdoMet_MTases"/>
    <property type="match status" value="1"/>
</dbReference>
<name>A0A9P8MV56_9HYPO</name>
<keyword evidence="7" id="KW-0511">Multifunctional enzyme</keyword>
<evidence type="ECO:0000256" key="8">
    <source>
        <dbReference type="ARBA" id="ARBA00023315"/>
    </source>
</evidence>
<dbReference type="InterPro" id="IPR056501">
    <property type="entry name" value="NAD-bd_HRPKS_sdrA"/>
</dbReference>
<dbReference type="InterPro" id="IPR006162">
    <property type="entry name" value="Ppantetheine_attach_site"/>
</dbReference>
<proteinExistence type="predicted"/>
<accession>A0A9P8MV56</accession>
<dbReference type="GO" id="GO:0031177">
    <property type="term" value="F:phosphopantetheine binding"/>
    <property type="evidence" value="ECO:0007669"/>
    <property type="project" value="InterPro"/>
</dbReference>
<dbReference type="Pfam" id="PF00109">
    <property type="entry name" value="ketoacyl-synt"/>
    <property type="match status" value="1"/>
</dbReference>
<dbReference type="Proteomes" id="UP000824596">
    <property type="component" value="Unassembled WGS sequence"/>
</dbReference>
<dbReference type="GO" id="GO:1901336">
    <property type="term" value="P:lactone biosynthetic process"/>
    <property type="evidence" value="ECO:0007669"/>
    <property type="project" value="UniProtKB-ARBA"/>
</dbReference>
<feature type="active site" description="Proton donor; for dehydratase activity" evidence="9">
    <location>
        <position position="1074"/>
    </location>
</feature>
<dbReference type="GO" id="GO:0030639">
    <property type="term" value="P:polyketide biosynthetic process"/>
    <property type="evidence" value="ECO:0007669"/>
    <property type="project" value="UniProtKB-ARBA"/>
</dbReference>
<dbReference type="PROSITE" id="PS50075">
    <property type="entry name" value="CARRIER"/>
    <property type="match status" value="1"/>
</dbReference>